<protein>
    <recommendedName>
        <fullName evidence="2">RTX toxin-activating lysine-acyltransferase</fullName>
        <ecNumber evidence="2">2.3.1.-</ecNumber>
    </recommendedName>
</protein>
<dbReference type="GO" id="GO:0009404">
    <property type="term" value="P:toxin metabolic process"/>
    <property type="evidence" value="ECO:0007669"/>
    <property type="project" value="UniProtKB-UniRule"/>
</dbReference>
<keyword evidence="2" id="KW-0204">Cytolysis</keyword>
<organism evidence="3 4">
    <name type="scientific">Pseudoruegeria aquimaris</name>
    <dbReference type="NCBI Taxonomy" id="393663"/>
    <lineage>
        <taxon>Bacteria</taxon>
        <taxon>Pseudomonadati</taxon>
        <taxon>Pseudomonadota</taxon>
        <taxon>Alphaproteobacteria</taxon>
        <taxon>Rhodobacterales</taxon>
        <taxon>Roseobacteraceae</taxon>
        <taxon>Pseudoruegeria</taxon>
    </lineage>
</organism>
<accession>A0A1Y5RGY6</accession>
<dbReference type="Proteomes" id="UP000193409">
    <property type="component" value="Unassembled WGS sequence"/>
</dbReference>
<comment type="function">
    <text evidence="2">Involved in fatty acylation of protoxin at internal lysine residues, thereby converting it to the active toxin.</text>
</comment>
<dbReference type="OrthoDB" id="5431564at2"/>
<dbReference type="AlphaFoldDB" id="A0A1Y5RGY6"/>
<comment type="similarity">
    <text evidence="1 2">Belongs to the RTX toxin acyltransferase family.</text>
</comment>
<dbReference type="InterPro" id="IPR003996">
    <property type="entry name" value="RTX_toxin-activating_protC_bac"/>
</dbReference>
<sequence length="174" mass="19785">MPEPEKRPAPEGWFDLSPEAYADLGAMVYLSALTATHRNRSLLQAVNAFETPLRLKQYKIFRQNGFPRAFVTYAGLSPEVERRFAIDHAPILGEDYASGPSFWIVDLVSPFGQIRQIAEIMRRTIPFDRMRANRLDSDMSRPRIVEWTRDKAGAVHMRLYRKAEFAALLDGGAG</sequence>
<keyword evidence="4" id="KW-1185">Reference proteome</keyword>
<dbReference type="GO" id="GO:0005737">
    <property type="term" value="C:cytoplasm"/>
    <property type="evidence" value="ECO:0007669"/>
    <property type="project" value="UniProtKB-SubCell"/>
</dbReference>
<dbReference type="EMBL" id="FWFQ01000002">
    <property type="protein sequence ID" value="SLN16943.1"/>
    <property type="molecule type" value="Genomic_DNA"/>
</dbReference>
<evidence type="ECO:0000256" key="1">
    <source>
        <dbReference type="ARBA" id="ARBA00005686"/>
    </source>
</evidence>
<keyword evidence="2 3" id="KW-0012">Acyltransferase</keyword>
<comment type="subcellular location">
    <subcellularLocation>
        <location evidence="2">Cytoplasm</location>
    </subcellularLocation>
</comment>
<gene>
    <name evidence="3" type="primary">hlyC</name>
    <name evidence="3" type="ORF">PSA7680_00520</name>
</gene>
<evidence type="ECO:0000313" key="3">
    <source>
        <dbReference type="EMBL" id="SLN16943.1"/>
    </source>
</evidence>
<evidence type="ECO:0000256" key="2">
    <source>
        <dbReference type="RuleBase" id="RU368102"/>
    </source>
</evidence>
<dbReference type="GO" id="GO:0031640">
    <property type="term" value="P:killing of cells of another organism"/>
    <property type="evidence" value="ECO:0007669"/>
    <property type="project" value="UniProtKB-KW"/>
</dbReference>
<dbReference type="GO" id="GO:0016746">
    <property type="term" value="F:acyltransferase activity"/>
    <property type="evidence" value="ECO:0007669"/>
    <property type="project" value="UniProtKB-UniRule"/>
</dbReference>
<keyword evidence="2 3" id="KW-0808">Transferase</keyword>
<name>A0A1Y5RGY6_9RHOB</name>
<reference evidence="3 4" key="1">
    <citation type="submission" date="2017-03" db="EMBL/GenBank/DDBJ databases">
        <authorList>
            <person name="Afonso C.L."/>
            <person name="Miller P.J."/>
            <person name="Scott M.A."/>
            <person name="Spackman E."/>
            <person name="Goraichik I."/>
            <person name="Dimitrov K.M."/>
            <person name="Suarez D.L."/>
            <person name="Swayne D.E."/>
        </authorList>
    </citation>
    <scope>NUCLEOTIDE SEQUENCE [LARGE SCALE GENOMIC DNA]</scope>
    <source>
        <strain evidence="3 4">CECT 7680</strain>
    </source>
</reference>
<evidence type="ECO:0000313" key="4">
    <source>
        <dbReference type="Proteomes" id="UP000193409"/>
    </source>
</evidence>
<keyword evidence="2" id="KW-0963">Cytoplasm</keyword>
<dbReference type="Pfam" id="PF02794">
    <property type="entry name" value="HlyC"/>
    <property type="match status" value="1"/>
</dbReference>
<dbReference type="EC" id="2.3.1.-" evidence="2"/>
<proteinExistence type="inferred from homology"/>